<comment type="catalytic activity">
    <reaction evidence="9">
        <text>4-amino-4-deoxychorismate = 4-aminobenzoate + pyruvate + H(+)</text>
        <dbReference type="Rhea" id="RHEA:16201"/>
        <dbReference type="ChEBI" id="CHEBI:15361"/>
        <dbReference type="ChEBI" id="CHEBI:15378"/>
        <dbReference type="ChEBI" id="CHEBI:17836"/>
        <dbReference type="ChEBI" id="CHEBI:58406"/>
        <dbReference type="EC" id="4.1.3.38"/>
    </reaction>
</comment>
<organism evidence="10 11">
    <name type="scientific">Rehmannia glutinosa</name>
    <name type="common">Chinese foxglove</name>
    <dbReference type="NCBI Taxonomy" id="99300"/>
    <lineage>
        <taxon>Eukaryota</taxon>
        <taxon>Viridiplantae</taxon>
        <taxon>Streptophyta</taxon>
        <taxon>Embryophyta</taxon>
        <taxon>Tracheophyta</taxon>
        <taxon>Spermatophyta</taxon>
        <taxon>Magnoliopsida</taxon>
        <taxon>eudicotyledons</taxon>
        <taxon>Gunneridae</taxon>
        <taxon>Pentapetalae</taxon>
        <taxon>asterids</taxon>
        <taxon>lamiids</taxon>
        <taxon>Lamiales</taxon>
        <taxon>Orobanchaceae</taxon>
        <taxon>Rehmannieae</taxon>
        <taxon>Rehmannia</taxon>
    </lineage>
</organism>
<comment type="similarity">
    <text evidence="2">Belongs to the class-IV pyridoxal-phosphate-dependent aminotransferase family.</text>
</comment>
<dbReference type="Pfam" id="PF01063">
    <property type="entry name" value="Aminotran_4"/>
    <property type="match status" value="1"/>
</dbReference>
<evidence type="ECO:0000313" key="11">
    <source>
        <dbReference type="Proteomes" id="UP001318860"/>
    </source>
</evidence>
<evidence type="ECO:0000313" key="10">
    <source>
        <dbReference type="EMBL" id="KAK6154363.1"/>
    </source>
</evidence>
<comment type="caution">
    <text evidence="10">The sequence shown here is derived from an EMBL/GenBank/DDBJ whole genome shotgun (WGS) entry which is preliminary data.</text>
</comment>
<dbReference type="InterPro" id="IPR001544">
    <property type="entry name" value="Aminotrans_IV"/>
</dbReference>
<comment type="cofactor">
    <cofactor evidence="1">
        <name>pyridoxal 5'-phosphate</name>
        <dbReference type="ChEBI" id="CHEBI:597326"/>
    </cofactor>
</comment>
<dbReference type="EMBL" id="JABTTQ020000005">
    <property type="protein sequence ID" value="KAK6154363.1"/>
    <property type="molecule type" value="Genomic_DNA"/>
</dbReference>
<dbReference type="InterPro" id="IPR043132">
    <property type="entry name" value="BCAT-like_C"/>
</dbReference>
<comment type="pathway">
    <text evidence="7">Cofactor biosynthesis; tetrahydrofolate biosynthesis; 4-aminobenzoate from chorismate: step 2/2.</text>
</comment>
<evidence type="ECO:0000256" key="3">
    <source>
        <dbReference type="ARBA" id="ARBA00011738"/>
    </source>
</evidence>
<evidence type="ECO:0000256" key="2">
    <source>
        <dbReference type="ARBA" id="ARBA00009320"/>
    </source>
</evidence>
<dbReference type="InterPro" id="IPR017824">
    <property type="entry name" value="Aminodeoxychorismate_lyase_IV"/>
</dbReference>
<dbReference type="EC" id="4.1.3.38" evidence="8"/>
<dbReference type="PANTHER" id="PTHR42743:SF8">
    <property type="entry name" value="OS01G0238500 PROTEIN"/>
    <property type="match status" value="1"/>
</dbReference>
<evidence type="ECO:0000256" key="6">
    <source>
        <dbReference type="ARBA" id="ARBA00023239"/>
    </source>
</evidence>
<comment type="subunit">
    <text evidence="3">Homodimer.</text>
</comment>
<keyword evidence="11" id="KW-1185">Reference proteome</keyword>
<sequence>MENGEEFKVDVYSSSSELLSKLQEKWLGKPKPYPAMYSSVFGGIILDPAMMVIPVDDHMVHRGHGVFDTAIILDGHLYELDAHLARFLRSASKARIISPFAQSTLRSILIQLTAASQCRKGTLRYWLSAGPGDFLLSPAGCPSSAFYAVVIDENFSQCKEGVKVITSNIPMKSPLFATMKNVNYLPNVLAKMEAEDKGAFASIWVDEEGYIAEGPNVNAAFITRENELILPFFDKILSGCTALRLLELAPKLVEQGRLKGVRTGNLTVEEAKGAAEMMFVGSTLPILPIVVWDDKPIGDGNLVQLKLLLHVCVIVSVFPFEKEKYVNFCLRAFFAVVFGVGNVGELTMALSDLLWEDMVAGPETQRLLVPYV</sequence>
<dbReference type="Gene3D" id="3.30.470.10">
    <property type="match status" value="1"/>
</dbReference>
<dbReference type="Gene3D" id="3.20.10.10">
    <property type="entry name" value="D-amino Acid Aminotransferase, subunit A, domain 2"/>
    <property type="match status" value="1"/>
</dbReference>
<protein>
    <recommendedName>
        <fullName evidence="8">aminodeoxychorismate lyase</fullName>
        <ecNumber evidence="8">4.1.3.38</ecNumber>
    </recommendedName>
</protein>
<dbReference type="CDD" id="cd01559">
    <property type="entry name" value="ADCL_like"/>
    <property type="match status" value="1"/>
</dbReference>
<keyword evidence="6" id="KW-0456">Lyase</keyword>
<proteinExistence type="inferred from homology"/>
<name>A0ABR0X3X4_REHGL</name>
<dbReference type="PANTHER" id="PTHR42743">
    <property type="entry name" value="AMINO-ACID AMINOTRANSFERASE"/>
    <property type="match status" value="1"/>
</dbReference>
<keyword evidence="4" id="KW-0663">Pyridoxal phosphate</keyword>
<evidence type="ECO:0000256" key="7">
    <source>
        <dbReference type="ARBA" id="ARBA00035633"/>
    </source>
</evidence>
<dbReference type="Proteomes" id="UP001318860">
    <property type="component" value="Unassembled WGS sequence"/>
</dbReference>
<dbReference type="InterPro" id="IPR043131">
    <property type="entry name" value="BCAT-like_N"/>
</dbReference>
<evidence type="ECO:0000256" key="4">
    <source>
        <dbReference type="ARBA" id="ARBA00022898"/>
    </source>
</evidence>
<evidence type="ECO:0000256" key="5">
    <source>
        <dbReference type="ARBA" id="ARBA00022909"/>
    </source>
</evidence>
<reference evidence="10 11" key="1">
    <citation type="journal article" date="2021" name="Comput. Struct. Biotechnol. J.">
        <title>De novo genome assembly of the potent medicinal plant Rehmannia glutinosa using nanopore technology.</title>
        <authorList>
            <person name="Ma L."/>
            <person name="Dong C."/>
            <person name="Song C."/>
            <person name="Wang X."/>
            <person name="Zheng X."/>
            <person name="Niu Y."/>
            <person name="Chen S."/>
            <person name="Feng W."/>
        </authorList>
    </citation>
    <scope>NUCLEOTIDE SEQUENCE [LARGE SCALE GENOMIC DNA]</scope>
    <source>
        <strain evidence="10">DH-2019</strain>
    </source>
</reference>
<accession>A0ABR0X3X4</accession>
<dbReference type="InterPro" id="IPR036038">
    <property type="entry name" value="Aminotransferase-like"/>
</dbReference>
<evidence type="ECO:0000256" key="9">
    <source>
        <dbReference type="ARBA" id="ARBA00049529"/>
    </source>
</evidence>
<gene>
    <name evidence="10" type="ORF">DH2020_008611</name>
</gene>
<dbReference type="InterPro" id="IPR050571">
    <property type="entry name" value="Class-IV_PLP-Dep_Aminotrnsfr"/>
</dbReference>
<evidence type="ECO:0000256" key="1">
    <source>
        <dbReference type="ARBA" id="ARBA00001933"/>
    </source>
</evidence>
<evidence type="ECO:0000256" key="8">
    <source>
        <dbReference type="ARBA" id="ARBA00035676"/>
    </source>
</evidence>
<dbReference type="SUPFAM" id="SSF56752">
    <property type="entry name" value="D-aminoacid aminotransferase-like PLP-dependent enzymes"/>
    <property type="match status" value="1"/>
</dbReference>
<keyword evidence="5" id="KW-0289">Folate biosynthesis</keyword>